<evidence type="ECO:0000313" key="4">
    <source>
        <dbReference type="Proteomes" id="UP000075714"/>
    </source>
</evidence>
<reference evidence="4" key="1">
    <citation type="journal article" date="2016" name="Nat. Commun.">
        <title>The Gonium pectorale genome demonstrates co-option of cell cycle regulation during the evolution of multicellularity.</title>
        <authorList>
            <person name="Hanschen E.R."/>
            <person name="Marriage T.N."/>
            <person name="Ferris P.J."/>
            <person name="Hamaji T."/>
            <person name="Toyoda A."/>
            <person name="Fujiyama A."/>
            <person name="Neme R."/>
            <person name="Noguchi H."/>
            <person name="Minakuchi Y."/>
            <person name="Suzuki M."/>
            <person name="Kawai-Toyooka H."/>
            <person name="Smith D.R."/>
            <person name="Sparks H."/>
            <person name="Anderson J."/>
            <person name="Bakaric R."/>
            <person name="Luria V."/>
            <person name="Karger A."/>
            <person name="Kirschner M.W."/>
            <person name="Durand P.M."/>
            <person name="Michod R.E."/>
            <person name="Nozaki H."/>
            <person name="Olson B.J."/>
        </authorList>
    </citation>
    <scope>NUCLEOTIDE SEQUENCE [LARGE SCALE GENOMIC DNA]</scope>
    <source>
        <strain evidence="4">NIES-2863</strain>
    </source>
</reference>
<sequence>MTSTQPVDREDPESGDGDGGGGSLTGLLEGLDEQALASIPQDLLQRLQLLEEERDELAERLLESDAELCALQASYSQLSQSHASSQTWLNQVLAQQMEIHERRQRRQRRALMSSAGLAQLRLRQAQVLALEQDGNSRDVTGELEFLEEPADTDTDKENTPLVLRSVAPTPSKPARPGPGATDADVVTTRLPLPRALAVRCAMGELEARWRHLARALKRVVSEPLTASSTEHGRGLASRAVAAWATRLWVPAIQKLVLSVAGDDELPEALLSAQQAAAMSSRVCLGIGRSPFGHAAHIIAVGQRLGESLAAMAAIASVHLDAAGGGGAAAVEAQLGYAARCLDWQASRLQAEVETAACRERCSPRGWLAAALQSVGVPRPLVDQALRRSRPVARRHEAPSWEEDPADAAFDAAEWLHRTDHLRGWLQAALTAEEGAWKVWRPLLRSTARAALGRVAHGAPGAEAEVAGALVASPGADAEATARGGWRQMRSRLLGEMRRLSAQAREQWGRAAAGLRQTALPWVPPALEDAVHLLLEAARRAYDRQREATRCECAARAPGEAGEEERFHTNGTVGLSCSRGLAALVLEAQREIFGVRMAATTTAAARKVGPDLGDWGGVAGVSGEMAGALLRFRADVMGLARSVGRVRELCEVARDGAAAYRSQSGME</sequence>
<evidence type="ECO:0000256" key="2">
    <source>
        <dbReference type="SAM" id="MobiDB-lite"/>
    </source>
</evidence>
<evidence type="ECO:0000256" key="1">
    <source>
        <dbReference type="SAM" id="Coils"/>
    </source>
</evidence>
<dbReference type="EMBL" id="LSYV01000003">
    <property type="protein sequence ID" value="KXZ55664.1"/>
    <property type="molecule type" value="Genomic_DNA"/>
</dbReference>
<proteinExistence type="predicted"/>
<keyword evidence="1" id="KW-0175">Coiled coil</keyword>
<dbReference type="AlphaFoldDB" id="A0A150H0U8"/>
<comment type="caution">
    <text evidence="3">The sequence shown here is derived from an EMBL/GenBank/DDBJ whole genome shotgun (WGS) entry which is preliminary data.</text>
</comment>
<protein>
    <submittedName>
        <fullName evidence="3">Uncharacterized protein</fullName>
    </submittedName>
</protein>
<evidence type="ECO:0000313" key="3">
    <source>
        <dbReference type="EMBL" id="KXZ55664.1"/>
    </source>
</evidence>
<feature type="coiled-coil region" evidence="1">
    <location>
        <begin position="40"/>
        <end position="67"/>
    </location>
</feature>
<keyword evidence="4" id="KW-1185">Reference proteome</keyword>
<organism evidence="3 4">
    <name type="scientific">Gonium pectorale</name>
    <name type="common">Green alga</name>
    <dbReference type="NCBI Taxonomy" id="33097"/>
    <lineage>
        <taxon>Eukaryota</taxon>
        <taxon>Viridiplantae</taxon>
        <taxon>Chlorophyta</taxon>
        <taxon>core chlorophytes</taxon>
        <taxon>Chlorophyceae</taxon>
        <taxon>CS clade</taxon>
        <taxon>Chlamydomonadales</taxon>
        <taxon>Volvocaceae</taxon>
        <taxon>Gonium</taxon>
    </lineage>
</organism>
<dbReference type="Proteomes" id="UP000075714">
    <property type="component" value="Unassembled WGS sequence"/>
</dbReference>
<gene>
    <name evidence="3" type="ORF">GPECTOR_2g1214</name>
</gene>
<accession>A0A150H0U8</accession>
<name>A0A150H0U8_GONPE</name>
<feature type="region of interest" description="Disordered" evidence="2">
    <location>
        <begin position="1"/>
        <end position="27"/>
    </location>
</feature>